<dbReference type="OrthoDB" id="9773381at2"/>
<gene>
    <name evidence="2" type="ORF">EWU20_08710</name>
</gene>
<dbReference type="AlphaFoldDB" id="A0A4Q9BBS9"/>
<keyword evidence="1" id="KW-0732">Signal</keyword>
<protein>
    <submittedName>
        <fullName evidence="2">DUF4835 family protein</fullName>
    </submittedName>
</protein>
<dbReference type="InterPro" id="IPR032274">
    <property type="entry name" value="DUF4835"/>
</dbReference>
<dbReference type="RefSeq" id="WP_130923531.1">
    <property type="nucleotide sequence ID" value="NZ_JAANOL010000001.1"/>
</dbReference>
<dbReference type="Pfam" id="PF16119">
    <property type="entry name" value="DUF4835"/>
    <property type="match status" value="1"/>
</dbReference>
<sequence length="300" mass="34173">MKSMRFLLIFLLSSWAVQAQELLTSISISTEQLQLDQQRGGSQVYAELQRTMQEFMNGRRWSSDNFAPEEKIKLTINLLLTKSSAQGDIEATARVQVLRPIYGTSYETVLLNLVDKNFNFKYQLGTPITYNDNSFSDNLSSMMAFYAYLGLSYSYDSFAPKGGEPFVQKLNNLTNLAQNAGSGWGVISDVRSRMGVSENLINQNLQGMREVNYQYHRRYLDKMSENPDAARKGILDLLKSIREMNTLRPGAASIRVFFDAKSEEIISLLDEALPAERQQAFTYLSTLDPIRTEAYRRLLK</sequence>
<evidence type="ECO:0000313" key="2">
    <source>
        <dbReference type="EMBL" id="TBH71898.1"/>
    </source>
</evidence>
<keyword evidence="3" id="KW-1185">Reference proteome</keyword>
<name>A0A4Q9BBS9_9BACT</name>
<reference evidence="2 3" key="1">
    <citation type="submission" date="2019-02" db="EMBL/GenBank/DDBJ databases">
        <title>Genome of a new Bacteroidetes strain.</title>
        <authorList>
            <person name="Pitt A."/>
        </authorList>
    </citation>
    <scope>NUCLEOTIDE SEQUENCE [LARGE SCALE GENOMIC DNA]</scope>
    <source>
        <strain evidence="2 3">103A-SOEBACH</strain>
    </source>
</reference>
<accession>A0A4Q9BBS9</accession>
<evidence type="ECO:0000313" key="3">
    <source>
        <dbReference type="Proteomes" id="UP000293583"/>
    </source>
</evidence>
<proteinExistence type="predicted"/>
<dbReference type="EMBL" id="SEWY01000004">
    <property type="protein sequence ID" value="TBH71898.1"/>
    <property type="molecule type" value="Genomic_DNA"/>
</dbReference>
<comment type="caution">
    <text evidence="2">The sequence shown here is derived from an EMBL/GenBank/DDBJ whole genome shotgun (WGS) entry which is preliminary data.</text>
</comment>
<evidence type="ECO:0000256" key="1">
    <source>
        <dbReference type="SAM" id="SignalP"/>
    </source>
</evidence>
<dbReference type="Proteomes" id="UP000293583">
    <property type="component" value="Unassembled WGS sequence"/>
</dbReference>
<feature type="signal peptide" evidence="1">
    <location>
        <begin position="1"/>
        <end position="19"/>
    </location>
</feature>
<organism evidence="2 3">
    <name type="scientific">Aquirufa antheringensis</name>
    <dbReference type="NCBI Taxonomy" id="2516559"/>
    <lineage>
        <taxon>Bacteria</taxon>
        <taxon>Pseudomonadati</taxon>
        <taxon>Bacteroidota</taxon>
        <taxon>Cytophagia</taxon>
        <taxon>Cytophagales</taxon>
        <taxon>Flectobacillaceae</taxon>
        <taxon>Aquirufa</taxon>
    </lineage>
</organism>
<feature type="chain" id="PRO_5020752307" evidence="1">
    <location>
        <begin position="20"/>
        <end position="300"/>
    </location>
</feature>